<name>A0A1D1VC11_RAMVA</name>
<organism evidence="1 2">
    <name type="scientific">Ramazzottius varieornatus</name>
    <name type="common">Water bear</name>
    <name type="synonym">Tardigrade</name>
    <dbReference type="NCBI Taxonomy" id="947166"/>
    <lineage>
        <taxon>Eukaryota</taxon>
        <taxon>Metazoa</taxon>
        <taxon>Ecdysozoa</taxon>
        <taxon>Tardigrada</taxon>
        <taxon>Eutardigrada</taxon>
        <taxon>Parachela</taxon>
        <taxon>Hypsibioidea</taxon>
        <taxon>Ramazzottiidae</taxon>
        <taxon>Ramazzottius</taxon>
    </lineage>
</organism>
<dbReference type="Proteomes" id="UP000186922">
    <property type="component" value="Unassembled WGS sequence"/>
</dbReference>
<protein>
    <submittedName>
        <fullName evidence="1">Uncharacterized protein</fullName>
    </submittedName>
</protein>
<sequence length="66" mass="7576">MHGEEREKKSGNVCETAAQAFGKLRNVHLRNPYAMTDQCGSYHTEPLLPRNIVIIPFTRVFTLFLK</sequence>
<evidence type="ECO:0000313" key="1">
    <source>
        <dbReference type="EMBL" id="GAU97277.1"/>
    </source>
</evidence>
<gene>
    <name evidence="1" type="primary">RvY_08603-1</name>
    <name evidence="1" type="synonym">RvY_08603.1</name>
    <name evidence="1" type="ORF">RvY_08603</name>
</gene>
<proteinExistence type="predicted"/>
<keyword evidence="2" id="KW-1185">Reference proteome</keyword>
<dbReference type="AlphaFoldDB" id="A0A1D1VC11"/>
<reference evidence="1 2" key="1">
    <citation type="journal article" date="2016" name="Nat. Commun.">
        <title>Extremotolerant tardigrade genome and improved radiotolerance of human cultured cells by tardigrade-unique protein.</title>
        <authorList>
            <person name="Hashimoto T."/>
            <person name="Horikawa D.D."/>
            <person name="Saito Y."/>
            <person name="Kuwahara H."/>
            <person name="Kozuka-Hata H."/>
            <person name="Shin-I T."/>
            <person name="Minakuchi Y."/>
            <person name="Ohishi K."/>
            <person name="Motoyama A."/>
            <person name="Aizu T."/>
            <person name="Enomoto A."/>
            <person name="Kondo K."/>
            <person name="Tanaka S."/>
            <person name="Hara Y."/>
            <person name="Koshikawa S."/>
            <person name="Sagara H."/>
            <person name="Miura T."/>
            <person name="Yokobori S."/>
            <person name="Miyagawa K."/>
            <person name="Suzuki Y."/>
            <person name="Kubo T."/>
            <person name="Oyama M."/>
            <person name="Kohara Y."/>
            <person name="Fujiyama A."/>
            <person name="Arakawa K."/>
            <person name="Katayama T."/>
            <person name="Toyoda A."/>
            <person name="Kunieda T."/>
        </authorList>
    </citation>
    <scope>NUCLEOTIDE SEQUENCE [LARGE SCALE GENOMIC DNA]</scope>
    <source>
        <strain evidence="1 2">YOKOZUNA-1</strain>
    </source>
</reference>
<evidence type="ECO:0000313" key="2">
    <source>
        <dbReference type="Proteomes" id="UP000186922"/>
    </source>
</evidence>
<comment type="caution">
    <text evidence="1">The sequence shown here is derived from an EMBL/GenBank/DDBJ whole genome shotgun (WGS) entry which is preliminary data.</text>
</comment>
<dbReference type="EMBL" id="BDGG01000004">
    <property type="protein sequence ID" value="GAU97277.1"/>
    <property type="molecule type" value="Genomic_DNA"/>
</dbReference>
<accession>A0A1D1VC11</accession>